<name>E9CX53_COCPS</name>
<reference evidence="2" key="1">
    <citation type="journal article" date="2010" name="Genome Res.">
        <title>Population genomic sequencing of Coccidioides fungi reveals recent hybridization and transposon control.</title>
        <authorList>
            <person name="Neafsey D.E."/>
            <person name="Barker B.M."/>
            <person name="Sharpton T.J."/>
            <person name="Stajich J.E."/>
            <person name="Park D.J."/>
            <person name="Whiston E."/>
            <person name="Hung C.-Y."/>
            <person name="McMahan C."/>
            <person name="White J."/>
            <person name="Sykes S."/>
            <person name="Heiman D."/>
            <person name="Young S."/>
            <person name="Zeng Q."/>
            <person name="Abouelleil A."/>
            <person name="Aftuck L."/>
            <person name="Bessette D."/>
            <person name="Brown A."/>
            <person name="FitzGerald M."/>
            <person name="Lui A."/>
            <person name="Macdonald J.P."/>
            <person name="Priest M."/>
            <person name="Orbach M.J."/>
            <person name="Galgiani J.N."/>
            <person name="Kirkland T.N."/>
            <person name="Cole G.T."/>
            <person name="Birren B.W."/>
            <person name="Henn M.R."/>
            <person name="Taylor J.W."/>
            <person name="Rounsley S.D."/>
        </authorList>
    </citation>
    <scope>NUCLEOTIDE SEQUENCE [LARGE SCALE GENOMIC DNA]</scope>
    <source>
        <strain evidence="2">RMSCC 757 / Silveira</strain>
    </source>
</reference>
<dbReference type="HOGENOM" id="CLU_1686405_0_0_1"/>
<sequence length="156" mass="17190">MSIEPTSKQLLVMESWHLASFYGVTVSIMLFERRDRLGLFQECLLSGPKTTPPSIIVSQHLSVDLLAKMLAAFVSNALSHQRLESNMMLKAPWDSPYTLHGAAHPMSAEDSISTHNLIGTWCFCISSPSHVPIIHKDPSPPSARGGLCNDLLNTYT</sequence>
<protein>
    <submittedName>
        <fullName evidence="1">Uncharacterized protein</fullName>
    </submittedName>
</protein>
<evidence type="ECO:0000313" key="2">
    <source>
        <dbReference type="Proteomes" id="UP000002497"/>
    </source>
</evidence>
<evidence type="ECO:0000313" key="1">
    <source>
        <dbReference type="EMBL" id="EFW21879.1"/>
    </source>
</evidence>
<reference evidence="2" key="2">
    <citation type="submission" date="2010-03" db="EMBL/GenBank/DDBJ databases">
        <title>The genome sequence of Coccidioides posadasii strain Silveira.</title>
        <authorList>
            <consortium name="The Broad Institute Genome Sequencing Center for Infectious Disease"/>
            <person name="Neafsey D."/>
            <person name="Orbach M."/>
            <person name="Henn M.R."/>
            <person name="Cole G.T."/>
            <person name="Galgiani J."/>
            <person name="Gardner M.J."/>
            <person name="Kirkland T.N."/>
            <person name="Taylor J.W."/>
            <person name="Young S.K."/>
            <person name="Zeng Q."/>
            <person name="Koehrsen M."/>
            <person name="Alvarado L."/>
            <person name="Berlin A."/>
            <person name="Borenstein D."/>
            <person name="Chapman S.B."/>
            <person name="Chen Z."/>
            <person name="Engels R."/>
            <person name="Freedman E."/>
            <person name="Gellesch M."/>
            <person name="Goldberg J."/>
            <person name="Griggs A."/>
            <person name="Gujja S."/>
            <person name="Heilman E."/>
            <person name="Heiman D."/>
            <person name="Howarth C."/>
            <person name="Jen D."/>
            <person name="Larson L."/>
            <person name="Mehta T."/>
            <person name="Neiman D."/>
            <person name="Park D."/>
            <person name="Pearson M."/>
            <person name="Richards J."/>
            <person name="Roberts A."/>
            <person name="Saif S."/>
            <person name="Shea T."/>
            <person name="Shenoy N."/>
            <person name="Sisk P."/>
            <person name="Stolte C."/>
            <person name="Sykes S."/>
            <person name="Walk T."/>
            <person name="White J."/>
            <person name="Yandava C."/>
            <person name="Haas B."/>
            <person name="Nusbaum C."/>
            <person name="Birren B."/>
        </authorList>
    </citation>
    <scope>NUCLEOTIDE SEQUENCE [LARGE SCALE GENOMIC DNA]</scope>
    <source>
        <strain evidence="2">RMSCC 757 / Silveira</strain>
    </source>
</reference>
<keyword evidence="2" id="KW-1185">Reference proteome</keyword>
<dbReference type="Proteomes" id="UP000002497">
    <property type="component" value="Unassembled WGS sequence"/>
</dbReference>
<gene>
    <name evidence="1" type="ORF">CPSG_02036</name>
</gene>
<organism evidence="2">
    <name type="scientific">Coccidioides posadasii (strain RMSCC 757 / Silveira)</name>
    <name type="common">Valley fever fungus</name>
    <dbReference type="NCBI Taxonomy" id="443226"/>
    <lineage>
        <taxon>Eukaryota</taxon>
        <taxon>Fungi</taxon>
        <taxon>Dikarya</taxon>
        <taxon>Ascomycota</taxon>
        <taxon>Pezizomycotina</taxon>
        <taxon>Eurotiomycetes</taxon>
        <taxon>Eurotiomycetidae</taxon>
        <taxon>Onygenales</taxon>
        <taxon>Onygenaceae</taxon>
        <taxon>Coccidioides</taxon>
    </lineage>
</organism>
<dbReference type="VEuPathDB" id="FungiDB:CPSG_02036"/>
<dbReference type="EMBL" id="GL636487">
    <property type="protein sequence ID" value="EFW21879.1"/>
    <property type="molecule type" value="Genomic_DNA"/>
</dbReference>
<accession>E9CX53</accession>
<dbReference type="AlphaFoldDB" id="E9CX53"/>
<proteinExistence type="predicted"/>